<dbReference type="SUPFAM" id="SSF57424">
    <property type="entry name" value="LDL receptor-like module"/>
    <property type="match status" value="1"/>
</dbReference>
<keyword evidence="2" id="KW-0472">Membrane</keyword>
<dbReference type="PANTHER" id="PTHR12630:SF1">
    <property type="entry name" value="GLUCOSIDASE 2 SUBUNIT BETA"/>
    <property type="match status" value="1"/>
</dbReference>
<dbReference type="Gene3D" id="4.10.400.10">
    <property type="entry name" value="Low-density Lipoprotein Receptor"/>
    <property type="match status" value="1"/>
</dbReference>
<keyword evidence="2" id="KW-0812">Transmembrane</keyword>
<reference evidence="5" key="1">
    <citation type="submission" date="2025-08" db="UniProtKB">
        <authorList>
            <consortium name="RefSeq"/>
        </authorList>
    </citation>
    <scope>IDENTIFICATION</scope>
    <source>
        <tissue evidence="5">Whole Larva</tissue>
    </source>
</reference>
<proteinExistence type="predicted"/>
<dbReference type="Pfam" id="PF12999">
    <property type="entry name" value="PRKCSH-like"/>
    <property type="match status" value="1"/>
</dbReference>
<gene>
    <name evidence="5" type="primary">LOC108564531</name>
</gene>
<feature type="transmembrane region" description="Helical" evidence="2">
    <location>
        <begin position="12"/>
        <end position="34"/>
    </location>
</feature>
<evidence type="ECO:0000256" key="1">
    <source>
        <dbReference type="ARBA" id="ARBA00023157"/>
    </source>
</evidence>
<sequence length="166" mass="19211">MTLKYRKKLKYLLTPLLIVSLVFIVYQLIIFTQLSSLNNVKSKEEHVLGIHEYQAPLYKPVDNNFRCLVSQEYVDYRRVNDDYCDCIDGSDEPGTNACPTGSFFCTSQTRHPLFKPLIPSNRVNDGICDCCDGSDEYLHKKLQFQLPYDTQKALRKFMSPCQNHCP</sequence>
<keyword evidence="2" id="KW-1133">Transmembrane helix</keyword>
<dbReference type="InterPro" id="IPR036055">
    <property type="entry name" value="LDL_receptor-like_sf"/>
</dbReference>
<dbReference type="Proteomes" id="UP000695000">
    <property type="component" value="Unplaced"/>
</dbReference>
<dbReference type="PANTHER" id="PTHR12630">
    <property type="entry name" value="N-LINKED OLIGOSACCHARIDE PROCESSING"/>
    <property type="match status" value="1"/>
</dbReference>
<feature type="domain" description="Glucosidase II beta subunit N-terminal" evidence="3">
    <location>
        <begin position="38"/>
        <end position="138"/>
    </location>
</feature>
<evidence type="ECO:0000259" key="3">
    <source>
        <dbReference type="Pfam" id="PF12999"/>
    </source>
</evidence>
<accession>A0ABM1MWZ3</accession>
<dbReference type="GeneID" id="108564531"/>
<evidence type="ECO:0000313" key="5">
    <source>
        <dbReference type="RefSeq" id="XP_017779093.1"/>
    </source>
</evidence>
<dbReference type="InterPro" id="IPR028146">
    <property type="entry name" value="PRKCSH_N"/>
</dbReference>
<protein>
    <submittedName>
        <fullName evidence="5">Glucosidase 2 subunit beta</fullName>
    </submittedName>
</protein>
<evidence type="ECO:0000256" key="2">
    <source>
        <dbReference type="SAM" id="Phobius"/>
    </source>
</evidence>
<name>A0ABM1MWZ3_NICVS</name>
<keyword evidence="1" id="KW-1015">Disulfide bond</keyword>
<evidence type="ECO:0000313" key="4">
    <source>
        <dbReference type="Proteomes" id="UP000695000"/>
    </source>
</evidence>
<keyword evidence="4" id="KW-1185">Reference proteome</keyword>
<organism evidence="4 5">
    <name type="scientific">Nicrophorus vespilloides</name>
    <name type="common">Boreal carrion beetle</name>
    <dbReference type="NCBI Taxonomy" id="110193"/>
    <lineage>
        <taxon>Eukaryota</taxon>
        <taxon>Metazoa</taxon>
        <taxon>Ecdysozoa</taxon>
        <taxon>Arthropoda</taxon>
        <taxon>Hexapoda</taxon>
        <taxon>Insecta</taxon>
        <taxon>Pterygota</taxon>
        <taxon>Neoptera</taxon>
        <taxon>Endopterygota</taxon>
        <taxon>Coleoptera</taxon>
        <taxon>Polyphaga</taxon>
        <taxon>Staphyliniformia</taxon>
        <taxon>Silphidae</taxon>
        <taxon>Nicrophorinae</taxon>
        <taxon>Nicrophorus</taxon>
    </lineage>
</organism>
<dbReference type="InterPro" id="IPR039794">
    <property type="entry name" value="Gtb1-like"/>
</dbReference>
<dbReference type="RefSeq" id="XP_017779093.1">
    <property type="nucleotide sequence ID" value="XM_017923604.1"/>
</dbReference>